<dbReference type="Proteomes" id="UP000236291">
    <property type="component" value="Unassembled WGS sequence"/>
</dbReference>
<name>A0A2K3KMK9_TRIPR</name>
<accession>A0A2K3KMK9</accession>
<sequence length="66" mass="8022">DLEVDYFAPFRVTNFTLLRRHNGNREKKIIDKFEVRVMQISPLMVLSHRHSGWKWFIFTIGFLELK</sequence>
<reference evidence="1 2" key="2">
    <citation type="journal article" date="2017" name="Front. Plant Sci.">
        <title>Gene Classification and Mining of Molecular Markers Useful in Red Clover (Trifolium pratense) Breeding.</title>
        <authorList>
            <person name="Istvanek J."/>
            <person name="Dluhosova J."/>
            <person name="Dluhos P."/>
            <person name="Patkova L."/>
            <person name="Nedelnik J."/>
            <person name="Repkova J."/>
        </authorList>
    </citation>
    <scope>NUCLEOTIDE SEQUENCE [LARGE SCALE GENOMIC DNA]</scope>
    <source>
        <strain evidence="2">cv. Tatra</strain>
        <tissue evidence="1">Young leaves</tissue>
    </source>
</reference>
<evidence type="ECO:0000313" key="1">
    <source>
        <dbReference type="EMBL" id="PNX67551.1"/>
    </source>
</evidence>
<dbReference type="EMBL" id="ASHM01102441">
    <property type="protein sequence ID" value="PNX67551.1"/>
    <property type="molecule type" value="Genomic_DNA"/>
</dbReference>
<protein>
    <submittedName>
        <fullName evidence="1">Uncharacterized protein</fullName>
    </submittedName>
</protein>
<evidence type="ECO:0000313" key="2">
    <source>
        <dbReference type="Proteomes" id="UP000236291"/>
    </source>
</evidence>
<dbReference type="AlphaFoldDB" id="A0A2K3KMK9"/>
<gene>
    <name evidence="1" type="ORF">L195_g055689</name>
</gene>
<proteinExistence type="predicted"/>
<organism evidence="1 2">
    <name type="scientific">Trifolium pratense</name>
    <name type="common">Red clover</name>
    <dbReference type="NCBI Taxonomy" id="57577"/>
    <lineage>
        <taxon>Eukaryota</taxon>
        <taxon>Viridiplantae</taxon>
        <taxon>Streptophyta</taxon>
        <taxon>Embryophyta</taxon>
        <taxon>Tracheophyta</taxon>
        <taxon>Spermatophyta</taxon>
        <taxon>Magnoliopsida</taxon>
        <taxon>eudicotyledons</taxon>
        <taxon>Gunneridae</taxon>
        <taxon>Pentapetalae</taxon>
        <taxon>rosids</taxon>
        <taxon>fabids</taxon>
        <taxon>Fabales</taxon>
        <taxon>Fabaceae</taxon>
        <taxon>Papilionoideae</taxon>
        <taxon>50 kb inversion clade</taxon>
        <taxon>NPAAA clade</taxon>
        <taxon>Hologalegina</taxon>
        <taxon>IRL clade</taxon>
        <taxon>Trifolieae</taxon>
        <taxon>Trifolium</taxon>
    </lineage>
</organism>
<reference evidence="1 2" key="1">
    <citation type="journal article" date="2014" name="Am. J. Bot.">
        <title>Genome assembly and annotation for red clover (Trifolium pratense; Fabaceae).</title>
        <authorList>
            <person name="Istvanek J."/>
            <person name="Jaros M."/>
            <person name="Krenek A."/>
            <person name="Repkova J."/>
        </authorList>
    </citation>
    <scope>NUCLEOTIDE SEQUENCE [LARGE SCALE GENOMIC DNA]</scope>
    <source>
        <strain evidence="2">cv. Tatra</strain>
        <tissue evidence="1">Young leaves</tissue>
    </source>
</reference>
<feature type="non-terminal residue" evidence="1">
    <location>
        <position position="1"/>
    </location>
</feature>
<comment type="caution">
    <text evidence="1">The sequence shown here is derived from an EMBL/GenBank/DDBJ whole genome shotgun (WGS) entry which is preliminary data.</text>
</comment>